<proteinExistence type="predicted"/>
<reference evidence="2" key="2">
    <citation type="submission" date="2023-06" db="EMBL/GenBank/DDBJ databases">
        <authorList>
            <person name="Zeman M."/>
            <person name="Kubasova T."/>
            <person name="Jahodarova E."/>
            <person name="Nykrynova M."/>
            <person name="Rychlik I."/>
        </authorList>
    </citation>
    <scope>NUCLEOTIDE SEQUENCE</scope>
    <source>
        <strain evidence="2">ET39</strain>
    </source>
</reference>
<name>A0ABT7UDY1_9FIRM</name>
<protein>
    <submittedName>
        <fullName evidence="2">Uncharacterized protein</fullName>
    </submittedName>
</protein>
<comment type="caution">
    <text evidence="2">The sequence shown here is derived from an EMBL/GenBank/DDBJ whole genome shotgun (WGS) entry which is preliminary data.</text>
</comment>
<dbReference type="Proteomes" id="UP001529340">
    <property type="component" value="Unassembled WGS sequence"/>
</dbReference>
<keyword evidence="3" id="KW-1185">Reference proteome</keyword>
<feature type="chain" id="PRO_5046823457" evidence="1">
    <location>
        <begin position="25"/>
        <end position="220"/>
    </location>
</feature>
<evidence type="ECO:0000313" key="3">
    <source>
        <dbReference type="Proteomes" id="UP001529340"/>
    </source>
</evidence>
<evidence type="ECO:0000313" key="2">
    <source>
        <dbReference type="EMBL" id="MDM8157836.1"/>
    </source>
</evidence>
<reference evidence="2" key="1">
    <citation type="submission" date="2023-06" db="EMBL/GenBank/DDBJ databases">
        <title>Identification and characterization of horizontal gene transfer across gut microbiota members of farm animals based on homology search.</title>
        <authorList>
            <person name="Schwarzerova J."/>
            <person name="Nykrynova M."/>
            <person name="Jureckova K."/>
            <person name="Cejkova D."/>
            <person name="Rychlik I."/>
        </authorList>
    </citation>
    <scope>NUCLEOTIDE SEQUENCE</scope>
    <source>
        <strain evidence="2">ET39</strain>
    </source>
</reference>
<feature type="signal peptide" evidence="1">
    <location>
        <begin position="1"/>
        <end position="24"/>
    </location>
</feature>
<evidence type="ECO:0000256" key="1">
    <source>
        <dbReference type="SAM" id="SignalP"/>
    </source>
</evidence>
<accession>A0ABT7UDY1</accession>
<organism evidence="2 3">
    <name type="scientific">Amedibacillus dolichus</name>
    <dbReference type="NCBI Taxonomy" id="31971"/>
    <lineage>
        <taxon>Bacteria</taxon>
        <taxon>Bacillati</taxon>
        <taxon>Bacillota</taxon>
        <taxon>Erysipelotrichia</taxon>
        <taxon>Erysipelotrichales</taxon>
        <taxon>Erysipelotrichaceae</taxon>
        <taxon>Amedibacillus</taxon>
    </lineage>
</organism>
<sequence length="220" mass="24391">MKRTLKVILVGLLFFSSGLIKVNANEELPSSEYYSIIDPTTLYSEKENAYYIFDTEEELQDFLFTLDNKHEEITTYACLPGDPGYPHCNDNTVVSVTSKKISTTTTGYRYSNNYLLGVNGWCYGSGTCGLTLGKTYGATFGVNHNGISGNFNFSVTVSSNYSFSVPAGYKGNIKYKCKLKVETRQYVYTLKNGKKQNGSKYNVVSIVNGTGGFEKVLVKV</sequence>
<gene>
    <name evidence="2" type="ORF">QUV96_09325</name>
</gene>
<dbReference type="RefSeq" id="WP_289608279.1">
    <property type="nucleotide sequence ID" value="NZ_JAUDCG010000047.1"/>
</dbReference>
<dbReference type="EMBL" id="JAUDCG010000047">
    <property type="protein sequence ID" value="MDM8157836.1"/>
    <property type="molecule type" value="Genomic_DNA"/>
</dbReference>
<keyword evidence="1" id="KW-0732">Signal</keyword>